<comment type="cofactor">
    <cofactor evidence="1 12">
        <name>FAD</name>
        <dbReference type="ChEBI" id="CHEBI:57692"/>
    </cofactor>
</comment>
<dbReference type="Proteomes" id="UP000195043">
    <property type="component" value="Unassembled WGS sequence"/>
</dbReference>
<proteinExistence type="inferred from homology"/>
<organism evidence="13 14">
    <name type="scientific">Candidatus Enterococcus testudinis</name>
    <dbReference type="NCBI Taxonomy" id="1834191"/>
    <lineage>
        <taxon>Bacteria</taxon>
        <taxon>Bacillati</taxon>
        <taxon>Bacillota</taxon>
        <taxon>Bacilli</taxon>
        <taxon>Lactobacillales</taxon>
        <taxon>Enterococcaceae</taxon>
        <taxon>Enterococcus</taxon>
    </lineage>
</organism>
<comment type="similarity">
    <text evidence="3 12">Belongs to the methylenetetrahydrofolate reductase family.</text>
</comment>
<keyword evidence="8" id="KW-0520">NAD</keyword>
<evidence type="ECO:0000256" key="3">
    <source>
        <dbReference type="ARBA" id="ARBA00006743"/>
    </source>
</evidence>
<comment type="pathway">
    <text evidence="10">Amino-acid biosynthesis; L-methionine biosynthesis via de novo pathway.</text>
</comment>
<comment type="caution">
    <text evidence="13">The sequence shown here is derived from an EMBL/GenBank/DDBJ whole genome shotgun (WGS) entry which is preliminary data.</text>
</comment>
<evidence type="ECO:0000256" key="2">
    <source>
        <dbReference type="ARBA" id="ARBA00004777"/>
    </source>
</evidence>
<dbReference type="EC" id="1.5.1.54" evidence="12"/>
<dbReference type="PANTHER" id="PTHR45754">
    <property type="entry name" value="METHYLENETETRAHYDROFOLATE REDUCTASE"/>
    <property type="match status" value="1"/>
</dbReference>
<dbReference type="AlphaFoldDB" id="A0A242A886"/>
<dbReference type="CDD" id="cd00537">
    <property type="entry name" value="MTHFR"/>
    <property type="match status" value="1"/>
</dbReference>
<evidence type="ECO:0000256" key="4">
    <source>
        <dbReference type="ARBA" id="ARBA00022605"/>
    </source>
</evidence>
<evidence type="ECO:0000256" key="8">
    <source>
        <dbReference type="ARBA" id="ARBA00023027"/>
    </source>
</evidence>
<keyword evidence="9" id="KW-0486">Methionine biosynthesis</keyword>
<comment type="catalytic activity">
    <reaction evidence="11">
        <text>(6S)-5-methyl-5,6,7,8-tetrahydrofolate + NAD(+) = (6R)-5,10-methylene-5,6,7,8-tetrahydrofolate + NADH + H(+)</text>
        <dbReference type="Rhea" id="RHEA:19821"/>
        <dbReference type="ChEBI" id="CHEBI:15378"/>
        <dbReference type="ChEBI" id="CHEBI:15636"/>
        <dbReference type="ChEBI" id="CHEBI:18608"/>
        <dbReference type="ChEBI" id="CHEBI:57540"/>
        <dbReference type="ChEBI" id="CHEBI:57945"/>
        <dbReference type="EC" id="1.5.1.54"/>
    </reaction>
    <physiologicalReaction direction="right-to-left" evidence="11">
        <dbReference type="Rhea" id="RHEA:19823"/>
    </physiologicalReaction>
</comment>
<dbReference type="InterPro" id="IPR004620">
    <property type="entry name" value="MTHF_reductase_bac"/>
</dbReference>
<dbReference type="Pfam" id="PF02219">
    <property type="entry name" value="MTHFR"/>
    <property type="match status" value="1"/>
</dbReference>
<name>A0A242A886_9ENTE</name>
<dbReference type="InterPro" id="IPR003171">
    <property type="entry name" value="Mehydrof_redctse-like"/>
</dbReference>
<accession>A0A242A886</accession>
<dbReference type="Gene3D" id="3.20.20.220">
    <property type="match status" value="1"/>
</dbReference>
<evidence type="ECO:0000256" key="11">
    <source>
        <dbReference type="ARBA" id="ARBA00048628"/>
    </source>
</evidence>
<keyword evidence="14" id="KW-1185">Reference proteome</keyword>
<keyword evidence="5 12" id="KW-0285">Flavoprotein</keyword>
<dbReference type="PANTHER" id="PTHR45754:SF3">
    <property type="entry name" value="METHYLENETETRAHYDROFOLATE REDUCTASE (NADPH)"/>
    <property type="match status" value="1"/>
</dbReference>
<dbReference type="GO" id="GO:0035999">
    <property type="term" value="P:tetrahydrofolate interconversion"/>
    <property type="evidence" value="ECO:0007669"/>
    <property type="project" value="UniProtKB-UniPathway"/>
</dbReference>
<protein>
    <recommendedName>
        <fullName evidence="12">Methylenetetrahydrofolate reductase</fullName>
        <ecNumber evidence="12">1.5.1.54</ecNumber>
    </recommendedName>
</protein>
<dbReference type="NCBIfam" id="TIGR00676">
    <property type="entry name" value="fadh2"/>
    <property type="match status" value="1"/>
</dbReference>
<evidence type="ECO:0000256" key="6">
    <source>
        <dbReference type="ARBA" id="ARBA00022827"/>
    </source>
</evidence>
<evidence type="ECO:0000313" key="13">
    <source>
        <dbReference type="EMBL" id="OTN76941.1"/>
    </source>
</evidence>
<dbReference type="SUPFAM" id="SSF51730">
    <property type="entry name" value="FAD-linked oxidoreductase"/>
    <property type="match status" value="1"/>
</dbReference>
<keyword evidence="6 12" id="KW-0274">FAD</keyword>
<dbReference type="InterPro" id="IPR029041">
    <property type="entry name" value="FAD-linked_oxidoreductase-like"/>
</dbReference>
<evidence type="ECO:0000256" key="1">
    <source>
        <dbReference type="ARBA" id="ARBA00001974"/>
    </source>
</evidence>
<evidence type="ECO:0000256" key="10">
    <source>
        <dbReference type="ARBA" id="ARBA00034478"/>
    </source>
</evidence>
<evidence type="ECO:0000256" key="12">
    <source>
        <dbReference type="RuleBase" id="RU003862"/>
    </source>
</evidence>
<dbReference type="STRING" id="1834191.A5886_002020"/>
<keyword evidence="4" id="KW-0028">Amino-acid biosynthesis</keyword>
<comment type="pathway">
    <text evidence="2 12">One-carbon metabolism; tetrahydrofolate interconversion.</text>
</comment>
<evidence type="ECO:0000256" key="7">
    <source>
        <dbReference type="ARBA" id="ARBA00023002"/>
    </source>
</evidence>
<sequence>MGSKLSFEVFPTKTQAGYQNLQKTLHVLQTLDPAFVSVTCSNVTNSAEAFSIQVTDYLWHELKIPTIPHLAARYLNEQAVDAILDDIEGLGIQQVLALRGDEIDHRPSQGVFQYASELVAYIKMKKPHFEIYGACYPETHPESIDRVADIKQLKAKTEAGCSTLVTQLFFDNDLFYSFQEACALADIEATLLAGIMPIVNRQQVTRLLQTTRTHLPRKFLAILEKYEHDPAALREAGIAYAIDQIVDLSTNNVDGIHLYTLNHAEAAKQIYTNTRSLLSPSVESKE</sequence>
<evidence type="ECO:0000256" key="5">
    <source>
        <dbReference type="ARBA" id="ARBA00022630"/>
    </source>
</evidence>
<evidence type="ECO:0000256" key="9">
    <source>
        <dbReference type="ARBA" id="ARBA00023167"/>
    </source>
</evidence>
<gene>
    <name evidence="13" type="ORF">A5886_002020</name>
</gene>
<dbReference type="EMBL" id="NGKU01000001">
    <property type="protein sequence ID" value="OTN76941.1"/>
    <property type="molecule type" value="Genomic_DNA"/>
</dbReference>
<keyword evidence="7 12" id="KW-0560">Oxidoreductase</keyword>
<dbReference type="GO" id="GO:0009086">
    <property type="term" value="P:methionine biosynthetic process"/>
    <property type="evidence" value="ECO:0007669"/>
    <property type="project" value="UniProtKB-KW"/>
</dbReference>
<evidence type="ECO:0000313" key="14">
    <source>
        <dbReference type="Proteomes" id="UP000195043"/>
    </source>
</evidence>
<reference evidence="13 14" key="1">
    <citation type="submission" date="2017-05" db="EMBL/GenBank/DDBJ databases">
        <title>The Genome Sequence of Enterococcus sp. 8G7_MSG3316.</title>
        <authorList>
            <consortium name="The Broad Institute Genomics Platform"/>
            <consortium name="The Broad Institute Genomic Center for Infectious Diseases"/>
            <person name="Earl A."/>
            <person name="Manson A."/>
            <person name="Schwartman J."/>
            <person name="Gilmore M."/>
            <person name="Abouelleil A."/>
            <person name="Cao P."/>
            <person name="Chapman S."/>
            <person name="Cusick C."/>
            <person name="Shea T."/>
            <person name="Young S."/>
            <person name="Neafsey D."/>
            <person name="Nusbaum C."/>
            <person name="Birren B."/>
        </authorList>
    </citation>
    <scope>NUCLEOTIDE SEQUENCE [LARGE SCALE GENOMIC DNA]</scope>
    <source>
        <strain evidence="13 14">8G7_MSG3316</strain>
    </source>
</reference>
<dbReference type="UniPathway" id="UPA00193"/>
<dbReference type="OrthoDB" id="9812555at2"/>
<dbReference type="GO" id="GO:0106312">
    <property type="term" value="F:methylenetetrahydrofolate reductase (NADH) activity"/>
    <property type="evidence" value="ECO:0007669"/>
    <property type="project" value="UniProtKB-EC"/>
</dbReference>
<dbReference type="GO" id="GO:0071949">
    <property type="term" value="F:FAD binding"/>
    <property type="evidence" value="ECO:0007669"/>
    <property type="project" value="TreeGrafter"/>
</dbReference>
<dbReference type="GO" id="GO:0005829">
    <property type="term" value="C:cytosol"/>
    <property type="evidence" value="ECO:0007669"/>
    <property type="project" value="InterPro"/>
</dbReference>
<dbReference type="RefSeq" id="WP_086275018.1">
    <property type="nucleotide sequence ID" value="NZ_NGKU01000001.1"/>
</dbReference>